<accession>A0A8S0W112</accession>
<dbReference type="AlphaFoldDB" id="A0A8S0W112"/>
<keyword evidence="2" id="KW-1185">Reference proteome</keyword>
<evidence type="ECO:0000313" key="2">
    <source>
        <dbReference type="Proteomes" id="UP000467700"/>
    </source>
</evidence>
<dbReference type="OrthoDB" id="10357525at2759"/>
<gene>
    <name evidence="1" type="ORF">AAE3_LOCUS13419</name>
</gene>
<protein>
    <submittedName>
        <fullName evidence="1">Uncharacterized protein</fullName>
    </submittedName>
</protein>
<evidence type="ECO:0000313" key="1">
    <source>
        <dbReference type="EMBL" id="CAA7271004.1"/>
    </source>
</evidence>
<dbReference type="EMBL" id="CACVBS010000101">
    <property type="protein sequence ID" value="CAA7271004.1"/>
    <property type="molecule type" value="Genomic_DNA"/>
</dbReference>
<reference evidence="1 2" key="1">
    <citation type="submission" date="2020-01" db="EMBL/GenBank/DDBJ databases">
        <authorList>
            <person name="Gupta K D."/>
        </authorList>
    </citation>
    <scope>NUCLEOTIDE SEQUENCE [LARGE SCALE GENOMIC DNA]</scope>
</reference>
<proteinExistence type="predicted"/>
<name>A0A8S0W112_CYCAE</name>
<sequence length="246" mass="27934">MANVPPHGALPPLEHRKQELLHMPWMDLFMRTHPGVPREQLGDFCAAQHGSLEKAAELLTRTYQMHGSLPVPEGAEPSPRSNLPTIRRQLRPHEDTLMLNINDRYALRLWEGDLLQASLYSFGFYDKHQGQPINTPAGYKVYLNDRGYPEQGRRGTLLRSLECCYRVQDGPDGSETYLVREGMSISVWRNAVRASTHEIPYRAPVQVGNAWLAGLIHPSAGYPMWDVNVSGNKVEQFHSMNVLIRK</sequence>
<organism evidence="1 2">
    <name type="scientific">Cyclocybe aegerita</name>
    <name type="common">Black poplar mushroom</name>
    <name type="synonym">Agrocybe aegerita</name>
    <dbReference type="NCBI Taxonomy" id="1973307"/>
    <lineage>
        <taxon>Eukaryota</taxon>
        <taxon>Fungi</taxon>
        <taxon>Dikarya</taxon>
        <taxon>Basidiomycota</taxon>
        <taxon>Agaricomycotina</taxon>
        <taxon>Agaricomycetes</taxon>
        <taxon>Agaricomycetidae</taxon>
        <taxon>Agaricales</taxon>
        <taxon>Agaricineae</taxon>
        <taxon>Bolbitiaceae</taxon>
        <taxon>Cyclocybe</taxon>
    </lineage>
</organism>
<dbReference type="Proteomes" id="UP000467700">
    <property type="component" value="Unassembled WGS sequence"/>
</dbReference>
<comment type="caution">
    <text evidence="1">The sequence shown here is derived from an EMBL/GenBank/DDBJ whole genome shotgun (WGS) entry which is preliminary data.</text>
</comment>